<dbReference type="InterPro" id="IPR003599">
    <property type="entry name" value="Ig_sub"/>
</dbReference>
<dbReference type="InterPro" id="IPR003598">
    <property type="entry name" value="Ig_sub2"/>
</dbReference>
<keyword evidence="4" id="KW-0677">Repeat</keyword>
<evidence type="ECO:0000256" key="8">
    <source>
        <dbReference type="ARBA" id="ARBA00023319"/>
    </source>
</evidence>
<proteinExistence type="predicted"/>
<dbReference type="Proteomes" id="UP001292094">
    <property type="component" value="Unassembled WGS sequence"/>
</dbReference>
<dbReference type="InterPro" id="IPR013106">
    <property type="entry name" value="Ig_V-set"/>
</dbReference>
<dbReference type="Pfam" id="PF13927">
    <property type="entry name" value="Ig_3"/>
    <property type="match status" value="1"/>
</dbReference>
<evidence type="ECO:0000256" key="2">
    <source>
        <dbReference type="ARBA" id="ARBA00022475"/>
    </source>
</evidence>
<dbReference type="SMART" id="SM00408">
    <property type="entry name" value="IGc2"/>
    <property type="match status" value="3"/>
</dbReference>
<dbReference type="FunFam" id="2.60.40.10:FF:000005">
    <property type="entry name" value="Neuronal cell adhesion molecule"/>
    <property type="match status" value="1"/>
</dbReference>
<evidence type="ECO:0000256" key="7">
    <source>
        <dbReference type="ARBA" id="ARBA00023180"/>
    </source>
</evidence>
<dbReference type="InterPro" id="IPR051170">
    <property type="entry name" value="Neural/epithelial_adhesion"/>
</dbReference>
<dbReference type="SUPFAM" id="SSF48726">
    <property type="entry name" value="Immunoglobulin"/>
    <property type="match status" value="3"/>
</dbReference>
<evidence type="ECO:0000256" key="4">
    <source>
        <dbReference type="ARBA" id="ARBA00022737"/>
    </source>
</evidence>
<keyword evidence="2" id="KW-1003">Cell membrane</keyword>
<dbReference type="CDD" id="cd00096">
    <property type="entry name" value="Ig"/>
    <property type="match status" value="1"/>
</dbReference>
<evidence type="ECO:0000259" key="9">
    <source>
        <dbReference type="PROSITE" id="PS50835"/>
    </source>
</evidence>
<organism evidence="10 11">
    <name type="scientific">Petrolisthes manimaculis</name>
    <dbReference type="NCBI Taxonomy" id="1843537"/>
    <lineage>
        <taxon>Eukaryota</taxon>
        <taxon>Metazoa</taxon>
        <taxon>Ecdysozoa</taxon>
        <taxon>Arthropoda</taxon>
        <taxon>Crustacea</taxon>
        <taxon>Multicrustacea</taxon>
        <taxon>Malacostraca</taxon>
        <taxon>Eumalacostraca</taxon>
        <taxon>Eucarida</taxon>
        <taxon>Decapoda</taxon>
        <taxon>Pleocyemata</taxon>
        <taxon>Anomura</taxon>
        <taxon>Galatheoidea</taxon>
        <taxon>Porcellanidae</taxon>
        <taxon>Petrolisthes</taxon>
    </lineage>
</organism>
<dbReference type="GO" id="GO:0043005">
    <property type="term" value="C:neuron projection"/>
    <property type="evidence" value="ECO:0007669"/>
    <property type="project" value="TreeGrafter"/>
</dbReference>
<evidence type="ECO:0000313" key="10">
    <source>
        <dbReference type="EMBL" id="KAK4292115.1"/>
    </source>
</evidence>
<evidence type="ECO:0000313" key="11">
    <source>
        <dbReference type="Proteomes" id="UP001292094"/>
    </source>
</evidence>
<keyword evidence="3" id="KW-0732">Signal</keyword>
<keyword evidence="5" id="KW-0472">Membrane</keyword>
<evidence type="ECO:0000256" key="3">
    <source>
        <dbReference type="ARBA" id="ARBA00022729"/>
    </source>
</evidence>
<feature type="domain" description="Ig-like" evidence="9">
    <location>
        <begin position="138"/>
        <end position="228"/>
    </location>
</feature>
<keyword evidence="8" id="KW-0393">Immunoglobulin domain</keyword>
<feature type="domain" description="Ig-like" evidence="9">
    <location>
        <begin position="229"/>
        <end position="322"/>
    </location>
</feature>
<dbReference type="InterPro" id="IPR013098">
    <property type="entry name" value="Ig_I-set"/>
</dbReference>
<feature type="domain" description="Ig-like" evidence="9">
    <location>
        <begin position="29"/>
        <end position="127"/>
    </location>
</feature>
<accession>A0AAE1TQV4</accession>
<dbReference type="InterPro" id="IPR036179">
    <property type="entry name" value="Ig-like_dom_sf"/>
</dbReference>
<protein>
    <recommendedName>
        <fullName evidence="9">Ig-like domain-containing protein</fullName>
    </recommendedName>
</protein>
<reference evidence="10" key="1">
    <citation type="submission" date="2023-11" db="EMBL/GenBank/DDBJ databases">
        <title>Genome assemblies of two species of porcelain crab, Petrolisthes cinctipes and Petrolisthes manimaculis (Anomura: Porcellanidae).</title>
        <authorList>
            <person name="Angst P."/>
        </authorList>
    </citation>
    <scope>NUCLEOTIDE SEQUENCE</scope>
    <source>
        <strain evidence="10">PB745_02</strain>
        <tissue evidence="10">Gill</tissue>
    </source>
</reference>
<keyword evidence="11" id="KW-1185">Reference proteome</keyword>
<dbReference type="InterPro" id="IPR013783">
    <property type="entry name" value="Ig-like_fold"/>
</dbReference>
<dbReference type="Gene3D" id="2.60.40.10">
    <property type="entry name" value="Immunoglobulins"/>
    <property type="match status" value="3"/>
</dbReference>
<evidence type="ECO:0000256" key="1">
    <source>
        <dbReference type="ARBA" id="ARBA00004236"/>
    </source>
</evidence>
<dbReference type="AlphaFoldDB" id="A0AAE1TQV4"/>
<name>A0AAE1TQV4_9EUCA</name>
<comment type="subcellular location">
    <subcellularLocation>
        <location evidence="1">Cell membrane</location>
    </subcellularLocation>
</comment>
<gene>
    <name evidence="10" type="ORF">Pmani_035097</name>
</gene>
<comment type="caution">
    <text evidence="10">The sequence shown here is derived from an EMBL/GenBank/DDBJ whole genome shotgun (WGS) entry which is preliminary data.</text>
</comment>
<keyword evidence="6" id="KW-1015">Disulfide bond</keyword>
<dbReference type="GO" id="GO:0005886">
    <property type="term" value="C:plasma membrane"/>
    <property type="evidence" value="ECO:0007669"/>
    <property type="project" value="UniProtKB-SubCell"/>
</dbReference>
<dbReference type="PANTHER" id="PTHR12231:SF220">
    <property type="entry name" value="LACHESIN"/>
    <property type="match status" value="1"/>
</dbReference>
<dbReference type="PANTHER" id="PTHR12231">
    <property type="entry name" value="CTX-RELATED TYPE I TRANSMEMBRANE PROTEIN"/>
    <property type="match status" value="1"/>
</dbReference>
<keyword evidence="7" id="KW-0325">Glycoprotein</keyword>
<dbReference type="PROSITE" id="PS50835">
    <property type="entry name" value="IG_LIKE"/>
    <property type="match status" value="3"/>
</dbReference>
<dbReference type="EMBL" id="JAWZYT010004933">
    <property type="protein sequence ID" value="KAK4292115.1"/>
    <property type="molecule type" value="Genomic_DNA"/>
</dbReference>
<dbReference type="Pfam" id="PF07679">
    <property type="entry name" value="I-set"/>
    <property type="match status" value="1"/>
</dbReference>
<sequence>MIILRWTRGTICLVVTYTLYKEWLSVRTPSISWITKEQVVDIGSSIQLECSVQYSQDYPVLWVKRGSGSVQDLPISNGPALILRDSRYSLRHDKGSATYILQIKDIQESDGGDYMCQVIIGINNRITANVDLLVRRPPVISDNSTRSVVASEGDNVELSCYAGGMPIPDISWRRENNAILPTGGSIYRGNVLQVANIRKEDRGTYYCIAENQVGRGARRNINVEVEFSPVVKAIRPRVYQALQYDMDMECHVEAYPPAAITWVHKQESIVNNQHYRVSQFATADEFTDTTLRVLSIEKRQFGNYSCMATNKLGQHFASIQLVETTTPVCPPACGTLTYSTATHVTPITTTTIMLLITFFYGIF</sequence>
<evidence type="ECO:0000256" key="6">
    <source>
        <dbReference type="ARBA" id="ARBA00023157"/>
    </source>
</evidence>
<dbReference type="Pfam" id="PF07686">
    <property type="entry name" value="V-set"/>
    <property type="match status" value="1"/>
</dbReference>
<dbReference type="GO" id="GO:0098609">
    <property type="term" value="P:cell-cell adhesion"/>
    <property type="evidence" value="ECO:0007669"/>
    <property type="project" value="UniProtKB-ARBA"/>
</dbReference>
<evidence type="ECO:0000256" key="5">
    <source>
        <dbReference type="ARBA" id="ARBA00023136"/>
    </source>
</evidence>
<dbReference type="InterPro" id="IPR007110">
    <property type="entry name" value="Ig-like_dom"/>
</dbReference>
<dbReference type="SMART" id="SM00409">
    <property type="entry name" value="IG"/>
    <property type="match status" value="3"/>
</dbReference>